<evidence type="ECO:0000256" key="3">
    <source>
        <dbReference type="ARBA" id="ARBA00022692"/>
    </source>
</evidence>
<accession>A0A973VZ49</accession>
<dbReference type="AlphaFoldDB" id="A0A973VZ49"/>
<dbReference type="EMBL" id="JAAOLE020000001">
    <property type="protein sequence ID" value="NVI44270.1"/>
    <property type="molecule type" value="Genomic_DNA"/>
</dbReference>
<dbReference type="GO" id="GO:0005886">
    <property type="term" value="C:plasma membrane"/>
    <property type="evidence" value="ECO:0007669"/>
    <property type="project" value="UniProtKB-SubCell"/>
</dbReference>
<proteinExistence type="predicted"/>
<keyword evidence="3 6" id="KW-0812">Transmembrane</keyword>
<feature type="transmembrane region" description="Helical" evidence="6">
    <location>
        <begin position="415"/>
        <end position="435"/>
    </location>
</feature>
<comment type="subcellular location">
    <subcellularLocation>
        <location evidence="1">Cell membrane</location>
        <topology evidence="1">Multi-pass membrane protein</topology>
    </subcellularLocation>
</comment>
<evidence type="ECO:0000256" key="2">
    <source>
        <dbReference type="ARBA" id="ARBA00022475"/>
    </source>
</evidence>
<feature type="transmembrane region" description="Helical" evidence="6">
    <location>
        <begin position="358"/>
        <end position="380"/>
    </location>
</feature>
<evidence type="ECO:0000313" key="8">
    <source>
        <dbReference type="EMBL" id="WXC77684.1"/>
    </source>
</evidence>
<dbReference type="InterPro" id="IPR050833">
    <property type="entry name" value="Poly_Biosynth_Transport"/>
</dbReference>
<evidence type="ECO:0000256" key="4">
    <source>
        <dbReference type="ARBA" id="ARBA00022989"/>
    </source>
</evidence>
<feature type="transmembrane region" description="Helical" evidence="6">
    <location>
        <begin position="245"/>
        <end position="269"/>
    </location>
</feature>
<keyword evidence="5 6" id="KW-0472">Membrane</keyword>
<gene>
    <name evidence="7" type="ORF">HAP48_015210</name>
    <name evidence="8" type="ORF">WDK88_30215</name>
</gene>
<evidence type="ECO:0000256" key="6">
    <source>
        <dbReference type="SAM" id="Phobius"/>
    </source>
</evidence>
<feature type="transmembrane region" description="Helical" evidence="6">
    <location>
        <begin position="392"/>
        <end position="409"/>
    </location>
</feature>
<feature type="transmembrane region" description="Helical" evidence="6">
    <location>
        <begin position="65"/>
        <end position="87"/>
    </location>
</feature>
<feature type="transmembrane region" description="Helical" evidence="6">
    <location>
        <begin position="174"/>
        <end position="193"/>
    </location>
</feature>
<reference evidence="8" key="2">
    <citation type="journal article" date="2021" name="Int. J. Syst. Evol. Microbiol.">
        <title>Bradyrhizobium septentrionale sp. nov. (sv. septentrionale) and Bradyrhizobium quebecense sp. nov. (sv. septentrionale) associated with legumes native to Canada possess rearranged symbiosis genes and numerous insertion sequences.</title>
        <authorList>
            <person name="Bromfield E.S.P."/>
            <person name="Cloutier S."/>
        </authorList>
    </citation>
    <scope>NUCLEOTIDE SEQUENCE</scope>
    <source>
        <strain evidence="8">5S5</strain>
    </source>
</reference>
<dbReference type="PANTHER" id="PTHR30250:SF26">
    <property type="entry name" value="PSMA PROTEIN"/>
    <property type="match status" value="1"/>
</dbReference>
<dbReference type="Proteomes" id="UP001432046">
    <property type="component" value="Chromosome"/>
</dbReference>
<feature type="transmembrane region" description="Helical" evidence="6">
    <location>
        <begin position="35"/>
        <end position="59"/>
    </location>
</feature>
<reference evidence="8" key="3">
    <citation type="submission" date="2024-03" db="EMBL/GenBank/DDBJ databases">
        <authorList>
            <person name="Bromfield E.S.P."/>
            <person name="Cloutier S."/>
        </authorList>
    </citation>
    <scope>NUCLEOTIDE SEQUENCE</scope>
    <source>
        <strain evidence="8">5S5</strain>
    </source>
</reference>
<evidence type="ECO:0000256" key="5">
    <source>
        <dbReference type="ARBA" id="ARBA00023136"/>
    </source>
</evidence>
<keyword evidence="2" id="KW-1003">Cell membrane</keyword>
<sequence>MSALTDRLDRVAAQRRVAGAVRGSLRRLRRAGGNVALGLVDQALLSGSAFVLTIVLANVLDVSSFGSFSVAWSFSILIEAVFLRGLFDDGLPAAAHRIPTSLWPQLRLGLYLSSLLVSAALGLLLVIAGLVIVVIGGGAGGLVIATGLAIPAVRLQSMFRRICYLDGRLPRATASSLTYCLALAVSAGLMIAFKLAGAAAAMACIAISAALAASLLLAHTSELAWPQARIFRSSLRRLFRNGRWFVANSLTYWIGSIGLIPVCGLLIGLEASASLRILLLVFAPLSQFCATMFSVRLPEIAAELRAGRRSAVAAAARENALLLGSIAVAYGAVIVLLGQRILALVIHGQSYEIGAGSLGLMAAAMALDAVWLGLALPLFATGKPQRFMLSRIAGLAALCCVLPFAAQAWQVTGAVAAMVASSAASVVTVVLTNSVRERT</sequence>
<keyword evidence="9" id="KW-1185">Reference proteome</keyword>
<feature type="transmembrane region" description="Helical" evidence="6">
    <location>
        <begin position="275"/>
        <end position="298"/>
    </location>
</feature>
<dbReference type="EMBL" id="CP147711">
    <property type="protein sequence ID" value="WXC77684.1"/>
    <property type="molecule type" value="Genomic_DNA"/>
</dbReference>
<evidence type="ECO:0000313" key="9">
    <source>
        <dbReference type="Proteomes" id="UP001432046"/>
    </source>
</evidence>
<feature type="transmembrane region" description="Helical" evidence="6">
    <location>
        <begin position="133"/>
        <end position="153"/>
    </location>
</feature>
<dbReference type="RefSeq" id="WP_166203800.1">
    <property type="nucleotide sequence ID" value="NZ_CP088285.1"/>
</dbReference>
<feature type="transmembrane region" description="Helical" evidence="6">
    <location>
        <begin position="199"/>
        <end position="225"/>
    </location>
</feature>
<keyword evidence="4 6" id="KW-1133">Transmembrane helix</keyword>
<organism evidence="7">
    <name type="scientific">Bradyrhizobium septentrionale</name>
    <dbReference type="NCBI Taxonomy" id="1404411"/>
    <lineage>
        <taxon>Bacteria</taxon>
        <taxon>Pseudomonadati</taxon>
        <taxon>Pseudomonadota</taxon>
        <taxon>Alphaproteobacteria</taxon>
        <taxon>Hyphomicrobiales</taxon>
        <taxon>Nitrobacteraceae</taxon>
        <taxon>Bradyrhizobium</taxon>
    </lineage>
</organism>
<evidence type="ECO:0000256" key="1">
    <source>
        <dbReference type="ARBA" id="ARBA00004651"/>
    </source>
</evidence>
<name>A0A973VZ49_9BRAD</name>
<reference evidence="7" key="1">
    <citation type="submission" date="2020-06" db="EMBL/GenBank/DDBJ databases">
        <title>Whole Genome Sequence of Bradyrhizobium sp. Strain 1S1.</title>
        <authorList>
            <person name="Bromfield E.S.P."/>
            <person name="Cloutier S."/>
        </authorList>
    </citation>
    <scope>NUCLEOTIDE SEQUENCE [LARGE SCALE GENOMIC DNA]</scope>
    <source>
        <strain evidence="7">1S1</strain>
    </source>
</reference>
<evidence type="ECO:0000313" key="7">
    <source>
        <dbReference type="EMBL" id="NVI44270.1"/>
    </source>
</evidence>
<protein>
    <submittedName>
        <fullName evidence="7">Polysaccharide transporter</fullName>
    </submittedName>
</protein>
<dbReference type="PANTHER" id="PTHR30250">
    <property type="entry name" value="PST FAMILY PREDICTED COLANIC ACID TRANSPORTER"/>
    <property type="match status" value="1"/>
</dbReference>
<feature type="transmembrane region" description="Helical" evidence="6">
    <location>
        <begin position="319"/>
        <end position="338"/>
    </location>
</feature>
<feature type="transmembrane region" description="Helical" evidence="6">
    <location>
        <begin position="108"/>
        <end position="127"/>
    </location>
</feature>